<evidence type="ECO:0000313" key="13">
    <source>
        <dbReference type="EMBL" id="KFE33458.1"/>
    </source>
</evidence>
<dbReference type="GO" id="GO:0043190">
    <property type="term" value="C:ATP-binding cassette (ABC) transporter complex"/>
    <property type="evidence" value="ECO:0007669"/>
    <property type="project" value="InterPro"/>
</dbReference>
<keyword evidence="7" id="KW-0972">Capsule biogenesis/degradation</keyword>
<feature type="transmembrane region" description="Helical" evidence="11">
    <location>
        <begin position="223"/>
        <end position="240"/>
    </location>
</feature>
<evidence type="ECO:0000256" key="10">
    <source>
        <dbReference type="ARBA" id="ARBA00023136"/>
    </source>
</evidence>
<keyword evidence="14" id="KW-1185">Reference proteome</keyword>
<dbReference type="Pfam" id="PF01061">
    <property type="entry name" value="ABC2_membrane"/>
    <property type="match status" value="1"/>
</dbReference>
<feature type="transmembrane region" description="Helical" evidence="11">
    <location>
        <begin position="50"/>
        <end position="69"/>
    </location>
</feature>
<keyword evidence="4 11" id="KW-1003">Cell membrane</keyword>
<dbReference type="InterPro" id="IPR047817">
    <property type="entry name" value="ABC2_TM_bact-type"/>
</dbReference>
<organism evidence="13 14">
    <name type="scientific">Thioclava atlantica</name>
    <dbReference type="NCBI Taxonomy" id="1317124"/>
    <lineage>
        <taxon>Bacteria</taxon>
        <taxon>Pseudomonadati</taxon>
        <taxon>Pseudomonadota</taxon>
        <taxon>Alphaproteobacteria</taxon>
        <taxon>Rhodobacterales</taxon>
        <taxon>Paracoccaceae</taxon>
        <taxon>Thioclava</taxon>
    </lineage>
</organism>
<comment type="caution">
    <text evidence="13">The sequence shown here is derived from an EMBL/GenBank/DDBJ whole genome shotgun (WGS) entry which is preliminary data.</text>
</comment>
<keyword evidence="8 11" id="KW-1133">Transmembrane helix</keyword>
<dbReference type="EMBL" id="AQRC01000019">
    <property type="protein sequence ID" value="KFE33458.1"/>
    <property type="molecule type" value="Genomic_DNA"/>
</dbReference>
<dbReference type="eggNOG" id="COG1682">
    <property type="taxonomic scope" value="Bacteria"/>
</dbReference>
<dbReference type="STRING" id="1317124.DW2_17792"/>
<evidence type="ECO:0000256" key="2">
    <source>
        <dbReference type="ARBA" id="ARBA00007783"/>
    </source>
</evidence>
<evidence type="ECO:0000256" key="4">
    <source>
        <dbReference type="ARBA" id="ARBA00022475"/>
    </source>
</evidence>
<feature type="domain" description="ABC transmembrane type-2" evidence="12">
    <location>
        <begin position="21"/>
        <end position="242"/>
    </location>
</feature>
<evidence type="ECO:0000256" key="1">
    <source>
        <dbReference type="ARBA" id="ARBA00004651"/>
    </source>
</evidence>
<keyword evidence="6 11" id="KW-0812">Transmembrane</keyword>
<dbReference type="InterPro" id="IPR013525">
    <property type="entry name" value="ABC2_TM"/>
</dbReference>
<evidence type="ECO:0000256" key="3">
    <source>
        <dbReference type="ARBA" id="ARBA00022448"/>
    </source>
</evidence>
<sequence length="249" mass="27731">MRAILALVLREMSATYGRSPGGYVWAILEPIGGIALLSLVFALTFHAPPLGVNFPLFYATGLLPFMLFSDVQGKVANALNYSRALLAYPAVNFLDALIARFALNTLTKIVVSYVVLGGCILLFETRTTPDPVIILEAYGLAALLALGVGVLNAYLFLRFPLWQHVWSIIMRPMFLISGIFFLIDSLPRWIADWLWFNPLIHVIGRLRAGFYGTYRPDYISQPYVVGVALVCLLLGLLFLGRTYRDLLAR</sequence>
<feature type="transmembrane region" description="Helical" evidence="11">
    <location>
        <begin position="169"/>
        <end position="190"/>
    </location>
</feature>
<gene>
    <name evidence="13" type="ORF">DW2_17792</name>
</gene>
<dbReference type="InterPro" id="IPR000412">
    <property type="entry name" value="ABC_2_transport"/>
</dbReference>
<protein>
    <recommendedName>
        <fullName evidence="11">Transport permease protein</fullName>
    </recommendedName>
</protein>
<evidence type="ECO:0000259" key="12">
    <source>
        <dbReference type="PROSITE" id="PS51012"/>
    </source>
</evidence>
<keyword evidence="9" id="KW-0625">Polysaccharide transport</keyword>
<dbReference type="PRINTS" id="PR00164">
    <property type="entry name" value="ABC2TRNSPORT"/>
</dbReference>
<dbReference type="AlphaFoldDB" id="A0A085TRW1"/>
<feature type="transmembrane region" description="Helical" evidence="11">
    <location>
        <begin position="135"/>
        <end position="157"/>
    </location>
</feature>
<dbReference type="PATRIC" id="fig|1317124.6.peg.3580"/>
<keyword evidence="3 11" id="KW-0813">Transport</keyword>
<accession>A0A085TRW1</accession>
<feature type="transmembrane region" description="Helical" evidence="11">
    <location>
        <begin position="23"/>
        <end position="43"/>
    </location>
</feature>
<reference evidence="14" key="1">
    <citation type="submission" date="2013-04" db="EMBL/GenBank/DDBJ databases">
        <title>Thioclava sp. 13D2W-2 Genome Sequencing.</title>
        <authorList>
            <person name="Lai Q."/>
            <person name="Li G."/>
            <person name="Shao Z."/>
        </authorList>
    </citation>
    <scope>NUCLEOTIDE SEQUENCE [LARGE SCALE GENOMIC DNA]</scope>
    <source>
        <strain evidence="14">13D2W-2</strain>
    </source>
</reference>
<evidence type="ECO:0000256" key="7">
    <source>
        <dbReference type="ARBA" id="ARBA00022903"/>
    </source>
</evidence>
<comment type="subcellular location">
    <subcellularLocation>
        <location evidence="11">Cell inner membrane</location>
        <topology evidence="11">Multi-pass membrane protein</topology>
    </subcellularLocation>
    <subcellularLocation>
        <location evidence="1">Cell membrane</location>
        <topology evidence="1">Multi-pass membrane protein</topology>
    </subcellularLocation>
</comment>
<feature type="transmembrane region" description="Helical" evidence="11">
    <location>
        <begin position="106"/>
        <end position="123"/>
    </location>
</feature>
<reference evidence="13 14" key="2">
    <citation type="journal article" date="2015" name="Antonie Van Leeuwenhoek">
        <title>Thioclava indica sp. nov., isolated from surface seawater of the Indian Ocean.</title>
        <authorList>
            <person name="Liu Y."/>
            <person name="Lai Q."/>
            <person name="Du J."/>
            <person name="Xu H."/>
            <person name="Jiang L."/>
            <person name="Shao Z."/>
        </authorList>
    </citation>
    <scope>NUCLEOTIDE SEQUENCE [LARGE SCALE GENOMIC DNA]</scope>
    <source>
        <strain evidence="13 14">13D2W-2</strain>
    </source>
</reference>
<dbReference type="Proteomes" id="UP000028607">
    <property type="component" value="Unassembled WGS sequence"/>
</dbReference>
<keyword evidence="10 11" id="KW-0472">Membrane</keyword>
<proteinExistence type="inferred from homology"/>
<evidence type="ECO:0000256" key="11">
    <source>
        <dbReference type="RuleBase" id="RU361157"/>
    </source>
</evidence>
<dbReference type="GO" id="GO:0015774">
    <property type="term" value="P:polysaccharide transport"/>
    <property type="evidence" value="ECO:0007669"/>
    <property type="project" value="UniProtKB-KW"/>
</dbReference>
<keyword evidence="5" id="KW-0762">Sugar transport</keyword>
<evidence type="ECO:0000256" key="9">
    <source>
        <dbReference type="ARBA" id="ARBA00023047"/>
    </source>
</evidence>
<dbReference type="PANTHER" id="PTHR30413">
    <property type="entry name" value="INNER MEMBRANE TRANSPORT PERMEASE"/>
    <property type="match status" value="1"/>
</dbReference>
<evidence type="ECO:0000256" key="8">
    <source>
        <dbReference type="ARBA" id="ARBA00022989"/>
    </source>
</evidence>
<evidence type="ECO:0000256" key="5">
    <source>
        <dbReference type="ARBA" id="ARBA00022597"/>
    </source>
</evidence>
<dbReference type="GO" id="GO:0015920">
    <property type="term" value="P:lipopolysaccharide transport"/>
    <property type="evidence" value="ECO:0007669"/>
    <property type="project" value="TreeGrafter"/>
</dbReference>
<dbReference type="PANTHER" id="PTHR30413:SF10">
    <property type="entry name" value="CAPSULE POLYSACCHARIDE EXPORT INNER-MEMBRANE PROTEIN CTRC"/>
    <property type="match status" value="1"/>
</dbReference>
<dbReference type="GO" id="GO:0140359">
    <property type="term" value="F:ABC-type transporter activity"/>
    <property type="evidence" value="ECO:0007669"/>
    <property type="project" value="InterPro"/>
</dbReference>
<evidence type="ECO:0000256" key="6">
    <source>
        <dbReference type="ARBA" id="ARBA00022692"/>
    </source>
</evidence>
<evidence type="ECO:0000313" key="14">
    <source>
        <dbReference type="Proteomes" id="UP000028607"/>
    </source>
</evidence>
<name>A0A085TRW1_9RHOB</name>
<dbReference type="PROSITE" id="PS51012">
    <property type="entry name" value="ABC_TM2"/>
    <property type="match status" value="1"/>
</dbReference>
<comment type="similarity">
    <text evidence="2 11">Belongs to the ABC-2 integral membrane protein family.</text>
</comment>